<dbReference type="EMBL" id="WMBQ01000001">
    <property type="protein sequence ID" value="MTD94644.1"/>
    <property type="molecule type" value="Genomic_DNA"/>
</dbReference>
<keyword evidence="3" id="KW-1185">Reference proteome</keyword>
<comment type="caution">
    <text evidence="2">The sequence shown here is derived from an EMBL/GenBank/DDBJ whole genome shotgun (WGS) entry which is preliminary data.</text>
</comment>
<sequence>MLTRAFAPLTFVALALLTITTMSREAAAQDRWAAIAPNLENSSTVVWATSKDQAKKLAVLACKQVSSTCADTPASTNGMDHVFAVMCCTDPKSGCAAAVGSTREIALKEVKRLFNEGGYAQCSLKSYFKAGTGEKG</sequence>
<name>A0A6I3KHY3_9HYPH</name>
<protein>
    <submittedName>
        <fullName evidence="2">Uncharacterized protein</fullName>
    </submittedName>
</protein>
<feature type="chain" id="PRO_5026271910" evidence="1">
    <location>
        <begin position="29"/>
        <end position="136"/>
    </location>
</feature>
<evidence type="ECO:0000313" key="3">
    <source>
        <dbReference type="Proteomes" id="UP000440694"/>
    </source>
</evidence>
<reference evidence="2 3" key="1">
    <citation type="submission" date="2019-11" db="EMBL/GenBank/DDBJ databases">
        <title>Identification of a novel strain.</title>
        <authorList>
            <person name="Xu Q."/>
            <person name="Wang G."/>
        </authorList>
    </citation>
    <scope>NUCLEOTIDE SEQUENCE [LARGE SCALE GENOMIC DNA]</scope>
    <source>
        <strain evidence="3">xq</strain>
    </source>
</reference>
<dbReference type="Proteomes" id="UP000440694">
    <property type="component" value="Unassembled WGS sequence"/>
</dbReference>
<evidence type="ECO:0000256" key="1">
    <source>
        <dbReference type="SAM" id="SignalP"/>
    </source>
</evidence>
<organism evidence="2 3">
    <name type="scientific">Hyphomicrobium album</name>
    <dbReference type="NCBI Taxonomy" id="2665159"/>
    <lineage>
        <taxon>Bacteria</taxon>
        <taxon>Pseudomonadati</taxon>
        <taxon>Pseudomonadota</taxon>
        <taxon>Alphaproteobacteria</taxon>
        <taxon>Hyphomicrobiales</taxon>
        <taxon>Hyphomicrobiaceae</taxon>
        <taxon>Hyphomicrobium</taxon>
    </lineage>
</organism>
<feature type="signal peptide" evidence="1">
    <location>
        <begin position="1"/>
        <end position="28"/>
    </location>
</feature>
<proteinExistence type="predicted"/>
<gene>
    <name evidence="2" type="ORF">GIW81_09905</name>
</gene>
<keyword evidence="1" id="KW-0732">Signal</keyword>
<dbReference type="RefSeq" id="WP_154739039.1">
    <property type="nucleotide sequence ID" value="NZ_WMBQ01000001.1"/>
</dbReference>
<dbReference type="AlphaFoldDB" id="A0A6I3KHY3"/>
<evidence type="ECO:0000313" key="2">
    <source>
        <dbReference type="EMBL" id="MTD94644.1"/>
    </source>
</evidence>
<accession>A0A6I3KHY3</accession>